<feature type="transmembrane region" description="Helical" evidence="3">
    <location>
        <begin position="6"/>
        <end position="28"/>
    </location>
</feature>
<accession>A0A0G0A0N9</accession>
<dbReference type="OrthoDB" id="4883724at2759"/>
<keyword evidence="3" id="KW-1133">Transmembrane helix</keyword>
<evidence type="ECO:0000313" key="5">
    <source>
        <dbReference type="Proteomes" id="UP000034112"/>
    </source>
</evidence>
<dbReference type="Proteomes" id="UP000034112">
    <property type="component" value="Unassembled WGS sequence"/>
</dbReference>
<dbReference type="Pfam" id="PF11807">
    <property type="entry name" value="UstYa"/>
    <property type="match status" value="1"/>
</dbReference>
<dbReference type="PANTHER" id="PTHR33365:SF4">
    <property type="entry name" value="CYCLOCHLOROTINE BIOSYNTHESIS PROTEIN O"/>
    <property type="match status" value="1"/>
</dbReference>
<comment type="pathway">
    <text evidence="1">Mycotoxin biosynthesis.</text>
</comment>
<evidence type="ECO:0000256" key="1">
    <source>
        <dbReference type="ARBA" id="ARBA00004685"/>
    </source>
</evidence>
<keyword evidence="3" id="KW-0812">Transmembrane</keyword>
<dbReference type="PANTHER" id="PTHR33365">
    <property type="entry name" value="YALI0B05434P"/>
    <property type="match status" value="1"/>
</dbReference>
<comment type="caution">
    <text evidence="4">The sequence shown here is derived from an EMBL/GenBank/DDBJ whole genome shotgun (WGS) entry which is preliminary data.</text>
</comment>
<name>A0A0G0A0N9_TRIHA</name>
<gene>
    <name evidence="4" type="ORF">THAR02_08984</name>
</gene>
<dbReference type="InterPro" id="IPR021765">
    <property type="entry name" value="UstYa-like"/>
</dbReference>
<comment type="similarity">
    <text evidence="2">Belongs to the ustYa family.</text>
</comment>
<proteinExistence type="inferred from homology"/>
<dbReference type="OMA" id="WKKELNG"/>
<evidence type="ECO:0000256" key="2">
    <source>
        <dbReference type="ARBA" id="ARBA00035112"/>
    </source>
</evidence>
<keyword evidence="3" id="KW-0472">Membrane</keyword>
<sequence length="236" mass="25812">MPVPAPLHTCLVASFSSAVTIIVLLLLIRPGYDNIITTVVDRVRAPPSVDVSHCPRPKECLALTPSQELSPTKFVKDPWMHPIYSQKGISNQTAFWDSLLTPNGGFLMVDLGDHRNHSVGVSMFHQLHCLSIVRSVVVSGGMHKHPNDGGGNSTMEDDQHFMHCFDYIVQAILCSADDALENSVNILDAEGGEEDGINGMGQTHKCRNATMLYDYVLQSVQVPIKPASLGKYSVFL</sequence>
<dbReference type="EMBL" id="JOKZ01000372">
    <property type="protein sequence ID" value="KKO98918.1"/>
    <property type="molecule type" value="Genomic_DNA"/>
</dbReference>
<organism evidence="4 5">
    <name type="scientific">Trichoderma harzianum</name>
    <name type="common">Hypocrea lixii</name>
    <dbReference type="NCBI Taxonomy" id="5544"/>
    <lineage>
        <taxon>Eukaryota</taxon>
        <taxon>Fungi</taxon>
        <taxon>Dikarya</taxon>
        <taxon>Ascomycota</taxon>
        <taxon>Pezizomycotina</taxon>
        <taxon>Sordariomycetes</taxon>
        <taxon>Hypocreomycetidae</taxon>
        <taxon>Hypocreales</taxon>
        <taxon>Hypocreaceae</taxon>
        <taxon>Trichoderma</taxon>
    </lineage>
</organism>
<protein>
    <submittedName>
        <fullName evidence="4">Uncharacterized protein</fullName>
    </submittedName>
</protein>
<evidence type="ECO:0000256" key="3">
    <source>
        <dbReference type="SAM" id="Phobius"/>
    </source>
</evidence>
<dbReference type="GO" id="GO:0043386">
    <property type="term" value="P:mycotoxin biosynthetic process"/>
    <property type="evidence" value="ECO:0007669"/>
    <property type="project" value="InterPro"/>
</dbReference>
<dbReference type="AlphaFoldDB" id="A0A0G0A0N9"/>
<reference evidence="5" key="1">
    <citation type="journal article" date="2015" name="Genome Announc.">
        <title>Draft whole-genome sequence of the biocontrol agent Trichoderma harzianum T6776.</title>
        <authorList>
            <person name="Baroncelli R."/>
            <person name="Piaggeschi G."/>
            <person name="Fiorini L."/>
            <person name="Bertolini E."/>
            <person name="Zapparata A."/>
            <person name="Pe M.E."/>
            <person name="Sarrocco S."/>
            <person name="Vannacci G."/>
        </authorList>
    </citation>
    <scope>NUCLEOTIDE SEQUENCE [LARGE SCALE GENOMIC DNA]</scope>
    <source>
        <strain evidence="5">T6776</strain>
    </source>
</reference>
<evidence type="ECO:0000313" key="4">
    <source>
        <dbReference type="EMBL" id="KKO98918.1"/>
    </source>
</evidence>